<evidence type="ECO:0000259" key="6">
    <source>
        <dbReference type="Pfam" id="PF07980"/>
    </source>
</evidence>
<evidence type="ECO:0000259" key="7">
    <source>
        <dbReference type="Pfam" id="PF14322"/>
    </source>
</evidence>
<proteinExistence type="inferred from homology"/>
<keyword evidence="5" id="KW-0998">Cell outer membrane</keyword>
<evidence type="ECO:0000313" key="9">
    <source>
        <dbReference type="Proteomes" id="UP000477386"/>
    </source>
</evidence>
<dbReference type="PROSITE" id="PS51257">
    <property type="entry name" value="PROKAR_LIPOPROTEIN"/>
    <property type="match status" value="1"/>
</dbReference>
<protein>
    <submittedName>
        <fullName evidence="8">RagB/SusD family nutrient uptake outer membrane protein</fullName>
    </submittedName>
</protein>
<dbReference type="Pfam" id="PF07980">
    <property type="entry name" value="SusD_RagB"/>
    <property type="match status" value="1"/>
</dbReference>
<dbReference type="EMBL" id="JAAGNZ010000001">
    <property type="protein sequence ID" value="NEU68062.1"/>
    <property type="molecule type" value="Genomic_DNA"/>
</dbReference>
<evidence type="ECO:0000256" key="1">
    <source>
        <dbReference type="ARBA" id="ARBA00004442"/>
    </source>
</evidence>
<evidence type="ECO:0000256" key="5">
    <source>
        <dbReference type="ARBA" id="ARBA00023237"/>
    </source>
</evidence>
<organism evidence="8 9">
    <name type="scientific">Spirosoma agri</name>
    <dbReference type="NCBI Taxonomy" id="1987381"/>
    <lineage>
        <taxon>Bacteria</taxon>
        <taxon>Pseudomonadati</taxon>
        <taxon>Bacteroidota</taxon>
        <taxon>Cytophagia</taxon>
        <taxon>Cytophagales</taxon>
        <taxon>Cytophagaceae</taxon>
        <taxon>Spirosoma</taxon>
    </lineage>
</organism>
<comment type="subcellular location">
    <subcellularLocation>
        <location evidence="1">Cell outer membrane</location>
    </subcellularLocation>
</comment>
<dbReference type="RefSeq" id="WP_164039339.1">
    <property type="nucleotide sequence ID" value="NZ_JAAGNZ010000001.1"/>
</dbReference>
<feature type="domain" description="SusD-like N-terminal" evidence="7">
    <location>
        <begin position="24"/>
        <end position="223"/>
    </location>
</feature>
<keyword evidence="4" id="KW-0472">Membrane</keyword>
<feature type="domain" description="RagB/SusD" evidence="6">
    <location>
        <begin position="262"/>
        <end position="514"/>
    </location>
</feature>
<comment type="similarity">
    <text evidence="2">Belongs to the SusD family.</text>
</comment>
<dbReference type="InterPro" id="IPR012944">
    <property type="entry name" value="SusD_RagB_dom"/>
</dbReference>
<dbReference type="InterPro" id="IPR033985">
    <property type="entry name" value="SusD-like_N"/>
</dbReference>
<reference evidence="8 9" key="1">
    <citation type="submission" date="2020-02" db="EMBL/GenBank/DDBJ databases">
        <title>Draft genome sequence of two Spirosoma agri KCTC 52727 and Spirosoma terrae KCTC 52035.</title>
        <authorList>
            <person name="Rojas J."/>
            <person name="Ambika Manirajan B."/>
            <person name="Ratering S."/>
            <person name="Suarez C."/>
            <person name="Schnell S."/>
        </authorList>
    </citation>
    <scope>NUCLEOTIDE SEQUENCE [LARGE SCALE GENOMIC DNA]</scope>
    <source>
        <strain evidence="8 9">KCTC 52727</strain>
    </source>
</reference>
<keyword evidence="3" id="KW-0732">Signal</keyword>
<evidence type="ECO:0000313" key="8">
    <source>
        <dbReference type="EMBL" id="NEU68062.1"/>
    </source>
</evidence>
<dbReference type="SUPFAM" id="SSF48452">
    <property type="entry name" value="TPR-like"/>
    <property type="match status" value="1"/>
</dbReference>
<keyword evidence="9" id="KW-1185">Reference proteome</keyword>
<evidence type="ECO:0000256" key="2">
    <source>
        <dbReference type="ARBA" id="ARBA00006275"/>
    </source>
</evidence>
<gene>
    <name evidence="8" type="ORF">GK091_14310</name>
</gene>
<dbReference type="Gene3D" id="1.25.40.390">
    <property type="match status" value="1"/>
</dbReference>
<sequence>MKRYPILVGTLLLGLAGSCNEKALDQLNPNAVTTDSYFASDGQIQSALNGVYAIVQSQSLVAREWFFTEDLRSDDVAAGGGQLETPRNQLLTGAYDTGNALVSTVWTGCYRVIHRANVVVDKAAVNSAKLTPAVATQAVGEAKFLRAWAYFELVSQWGGVPLYKNYVTSLANSQARASEADVYAFVIADLKAAQAALPATYNASNQGRATSGAATMLLARVYMQQGDYTNAKTELQKLISSGQYQLVDEYTNNFIEETEFNKESIWEINYLPSNGSFNWGGDGDGATAGEETVRTQEYSAIGWRNIIPSNGLLNEFERPSKGDAKLDPRYAKSFYTTGDKYNNDQNVLTDAQQNGNSSVVDGVTQKVSWRKFSLMYKTNSSFLTGAINQRIMRYAETLLAMAECENELGNLASAVTYLNMTRARSSVAMPAYPTANYPVSTKEQVLKAIMHERRVELSGEQIRNRDILRWRKQGKLTTEPLSYFQKGKHELLPIPQQEIDNNPNIGLTGQNPGY</sequence>
<accession>A0A6M0IJS6</accession>
<dbReference type="CDD" id="cd08977">
    <property type="entry name" value="SusD"/>
    <property type="match status" value="1"/>
</dbReference>
<dbReference type="Pfam" id="PF14322">
    <property type="entry name" value="SusD-like_3"/>
    <property type="match status" value="1"/>
</dbReference>
<dbReference type="AlphaFoldDB" id="A0A6M0IJS6"/>
<dbReference type="GO" id="GO:0009279">
    <property type="term" value="C:cell outer membrane"/>
    <property type="evidence" value="ECO:0007669"/>
    <property type="project" value="UniProtKB-SubCell"/>
</dbReference>
<dbReference type="InterPro" id="IPR011990">
    <property type="entry name" value="TPR-like_helical_dom_sf"/>
</dbReference>
<name>A0A6M0IJS6_9BACT</name>
<comment type="caution">
    <text evidence="8">The sequence shown here is derived from an EMBL/GenBank/DDBJ whole genome shotgun (WGS) entry which is preliminary data.</text>
</comment>
<evidence type="ECO:0000256" key="3">
    <source>
        <dbReference type="ARBA" id="ARBA00022729"/>
    </source>
</evidence>
<evidence type="ECO:0000256" key="4">
    <source>
        <dbReference type="ARBA" id="ARBA00023136"/>
    </source>
</evidence>
<dbReference type="Proteomes" id="UP000477386">
    <property type="component" value="Unassembled WGS sequence"/>
</dbReference>